<name>A0A369UN89_9GAMM</name>
<comment type="caution">
    <text evidence="2">The sequence shown here is derived from an EMBL/GenBank/DDBJ whole genome shotgun (WGS) entry which is preliminary data.</text>
</comment>
<evidence type="ECO:0000313" key="2">
    <source>
        <dbReference type="EMBL" id="RDD82096.1"/>
    </source>
</evidence>
<evidence type="ECO:0000256" key="1">
    <source>
        <dbReference type="SAM" id="Phobius"/>
    </source>
</evidence>
<keyword evidence="1" id="KW-0812">Transmembrane</keyword>
<dbReference type="InterPro" id="IPR021834">
    <property type="entry name" value="DUF3426"/>
</dbReference>
<keyword evidence="3" id="KW-1185">Reference proteome</keyword>
<dbReference type="NCBIfam" id="TIGR02098">
    <property type="entry name" value="MJ0042_CXXC"/>
    <property type="match status" value="1"/>
</dbReference>
<dbReference type="Proteomes" id="UP000253782">
    <property type="component" value="Unassembled WGS sequence"/>
</dbReference>
<gene>
    <name evidence="2" type="ORF">DVJ77_08525</name>
</gene>
<keyword evidence="1" id="KW-0472">Membrane</keyword>
<dbReference type="Pfam" id="PF11906">
    <property type="entry name" value="DUF3426"/>
    <property type="match status" value="1"/>
</dbReference>
<evidence type="ECO:0000313" key="3">
    <source>
        <dbReference type="Proteomes" id="UP000253782"/>
    </source>
</evidence>
<dbReference type="InterPro" id="IPR011723">
    <property type="entry name" value="Znf/thioredoxin_put"/>
</dbReference>
<reference evidence="2 3" key="1">
    <citation type="submission" date="2018-07" db="EMBL/GenBank/DDBJ databases">
        <title>Dyella tabacisoli L4-6T, whole genome shotgun sequence.</title>
        <authorList>
            <person name="Zhou X.-K."/>
            <person name="Li W.-J."/>
            <person name="Duan Y.-Q."/>
        </authorList>
    </citation>
    <scope>NUCLEOTIDE SEQUENCE [LARGE SCALE GENOMIC DNA]</scope>
    <source>
        <strain evidence="2 3">L4-6</strain>
    </source>
</reference>
<dbReference type="EMBL" id="QQAH01000007">
    <property type="protein sequence ID" value="RDD82096.1"/>
    <property type="molecule type" value="Genomic_DNA"/>
</dbReference>
<sequence length="257" mass="28351">MYSQCPDCLTVFSLDAQTLAQARGHVVCGHCHIEFDALTSLTGQLPPEPFQSLPSRTPSKQAPLVELAVYRPHLEPLAVVEETKPTAPSFSPRFARPARVRTGRRWPWITACITLLLALSLQIGWAKRELLIVDPTVGEWLRQACAGLGCQLPLVQDVRQLRLLARDVQAHPSVPHALLISATVRNDAAFAQPYPMVTITLSDVNGKRLAMRRLHPPEYLGDSFTQQQGLPPGASTALVFEVEDPSDKAVDFEFGFE</sequence>
<accession>A0A369UN89</accession>
<dbReference type="AlphaFoldDB" id="A0A369UN89"/>
<keyword evidence="1" id="KW-1133">Transmembrane helix</keyword>
<protein>
    <submittedName>
        <fullName evidence="2">DUF3426 domain-containing protein</fullName>
    </submittedName>
</protein>
<organism evidence="2 3">
    <name type="scientific">Dyella tabacisoli</name>
    <dbReference type="NCBI Taxonomy" id="2282381"/>
    <lineage>
        <taxon>Bacteria</taxon>
        <taxon>Pseudomonadati</taxon>
        <taxon>Pseudomonadota</taxon>
        <taxon>Gammaproteobacteria</taxon>
        <taxon>Lysobacterales</taxon>
        <taxon>Rhodanobacteraceae</taxon>
        <taxon>Dyella</taxon>
    </lineage>
</organism>
<dbReference type="OrthoDB" id="6717714at2"/>
<proteinExistence type="predicted"/>
<feature type="transmembrane region" description="Helical" evidence="1">
    <location>
        <begin position="106"/>
        <end position="125"/>
    </location>
</feature>
<dbReference type="RefSeq" id="WP_114845053.1">
    <property type="nucleotide sequence ID" value="NZ_JBHSPE010000008.1"/>
</dbReference>